<dbReference type="InterPro" id="IPR016039">
    <property type="entry name" value="Thiolase-like"/>
</dbReference>
<organism evidence="10 11">
    <name type="scientific">Mycolicibacterium insubricum</name>
    <dbReference type="NCBI Taxonomy" id="444597"/>
    <lineage>
        <taxon>Bacteria</taxon>
        <taxon>Bacillati</taxon>
        <taxon>Actinomycetota</taxon>
        <taxon>Actinomycetes</taxon>
        <taxon>Mycobacteriales</taxon>
        <taxon>Mycobacteriaceae</taxon>
        <taxon>Mycolicibacterium</taxon>
    </lineage>
</organism>
<keyword evidence="5 9" id="KW-0276">Fatty acid metabolism</keyword>
<feature type="active site" evidence="9">
    <location>
        <position position="122"/>
    </location>
</feature>
<dbReference type="AlphaFoldDB" id="A0A1X0DBA3"/>
<evidence type="ECO:0000256" key="4">
    <source>
        <dbReference type="ARBA" id="ARBA00022679"/>
    </source>
</evidence>
<dbReference type="Pfam" id="PF08545">
    <property type="entry name" value="ACP_syn_III"/>
    <property type="match status" value="1"/>
</dbReference>
<evidence type="ECO:0000256" key="7">
    <source>
        <dbReference type="ARBA" id="ARBA00023160"/>
    </source>
</evidence>
<feature type="active site" evidence="9">
    <location>
        <position position="289"/>
    </location>
</feature>
<keyword evidence="6 9" id="KW-0443">Lipid metabolism</keyword>
<feature type="region of interest" description="ACP-binding" evidence="9">
    <location>
        <begin position="259"/>
        <end position="263"/>
    </location>
</feature>
<keyword evidence="8 9" id="KW-0012">Acyltransferase</keyword>
<evidence type="ECO:0000313" key="10">
    <source>
        <dbReference type="EMBL" id="ORA69647.1"/>
    </source>
</evidence>
<evidence type="ECO:0000256" key="2">
    <source>
        <dbReference type="ARBA" id="ARBA00022490"/>
    </source>
</evidence>
<evidence type="ECO:0000256" key="8">
    <source>
        <dbReference type="ARBA" id="ARBA00023315"/>
    </source>
</evidence>
<keyword evidence="9" id="KW-0511">Multifunctional enzyme</keyword>
<comment type="pathway">
    <text evidence="9">Lipid metabolism; fatty acid biosynthesis.</text>
</comment>
<dbReference type="Gene3D" id="3.40.47.10">
    <property type="match status" value="2"/>
</dbReference>
<comment type="caution">
    <text evidence="10">The sequence shown here is derived from an EMBL/GenBank/DDBJ whole genome shotgun (WGS) entry which is preliminary data.</text>
</comment>
<keyword evidence="2 9" id="KW-0963">Cytoplasm</keyword>
<dbReference type="GO" id="GO:0005737">
    <property type="term" value="C:cytoplasm"/>
    <property type="evidence" value="ECO:0007669"/>
    <property type="project" value="UniProtKB-SubCell"/>
</dbReference>
<proteinExistence type="inferred from homology"/>
<reference evidence="10 11" key="1">
    <citation type="submission" date="2016-12" db="EMBL/GenBank/DDBJ databases">
        <title>The new phylogeny of genus Mycobacterium.</title>
        <authorList>
            <person name="Tortoli E."/>
            <person name="Trovato A."/>
            <person name="Cirillo D.M."/>
        </authorList>
    </citation>
    <scope>NUCLEOTIDE SEQUENCE [LARGE SCALE GENOMIC DNA]</scope>
    <source>
        <strain evidence="10 11">DSM 45130</strain>
    </source>
</reference>
<evidence type="ECO:0000256" key="6">
    <source>
        <dbReference type="ARBA" id="ARBA00023098"/>
    </source>
</evidence>
<dbReference type="GO" id="GO:0033818">
    <property type="term" value="F:beta-ketoacyl-acyl-carrier-protein synthase III activity"/>
    <property type="evidence" value="ECO:0007669"/>
    <property type="project" value="UniProtKB-UniRule"/>
</dbReference>
<keyword evidence="4 9" id="KW-0808">Transferase</keyword>
<keyword evidence="11" id="KW-1185">Reference proteome</keyword>
<name>A0A1X0DBA3_9MYCO</name>
<evidence type="ECO:0000256" key="9">
    <source>
        <dbReference type="HAMAP-Rule" id="MF_01815"/>
    </source>
</evidence>
<accession>A0A1X0DBA3</accession>
<protein>
    <recommendedName>
        <fullName evidence="9">Beta-ketoacyl-[acyl-carrier-protein] synthase III</fullName>
        <shortName evidence="9">Beta-ketoacyl-ACP synthase III</shortName>
        <shortName evidence="9">KAS III</shortName>
        <ecNumber evidence="9">2.3.1.180</ecNumber>
    </recommendedName>
    <alternativeName>
        <fullName evidence="9">3-oxoacyl-[acyl-carrier-protein] synthase 3</fullName>
    </alternativeName>
    <alternativeName>
        <fullName evidence="9">3-oxoacyl-[acyl-carrier-protein] synthase III</fullName>
    </alternativeName>
</protein>
<comment type="subcellular location">
    <subcellularLocation>
        <location evidence="9">Cytoplasm</location>
    </subcellularLocation>
</comment>
<dbReference type="Pfam" id="PF08541">
    <property type="entry name" value="ACP_syn_III_C"/>
    <property type="match status" value="1"/>
</dbReference>
<comment type="subunit">
    <text evidence="9">Homodimer.</text>
</comment>
<dbReference type="GO" id="GO:0004315">
    <property type="term" value="F:3-oxoacyl-[acyl-carrier-protein] synthase activity"/>
    <property type="evidence" value="ECO:0007669"/>
    <property type="project" value="InterPro"/>
</dbReference>
<dbReference type="GO" id="GO:0044550">
    <property type="term" value="P:secondary metabolite biosynthetic process"/>
    <property type="evidence" value="ECO:0007669"/>
    <property type="project" value="TreeGrafter"/>
</dbReference>
<evidence type="ECO:0000256" key="5">
    <source>
        <dbReference type="ARBA" id="ARBA00022832"/>
    </source>
</evidence>
<dbReference type="CDD" id="cd00830">
    <property type="entry name" value="KAS_III"/>
    <property type="match status" value="1"/>
</dbReference>
<comment type="function">
    <text evidence="9">Catalyzes the condensation reaction of fatty acid synthesis by the addition to an acyl acceptor of two carbons from malonyl-ACP. Catalyzes the first condensation reaction which initiates fatty acid synthesis and may therefore play a role in governing the total rate of fatty acid production. Possesses both acetoacetyl-ACP synthase and acetyl transacylase activities. Its substrate specificity determines the biosynthesis of branched-chain and/or straight-chain of fatty acids.</text>
</comment>
<dbReference type="RefSeq" id="WP_083031483.1">
    <property type="nucleotide sequence ID" value="NZ_AP022618.1"/>
</dbReference>
<dbReference type="EC" id="2.3.1.180" evidence="9"/>
<dbReference type="InterPro" id="IPR004655">
    <property type="entry name" value="FabH"/>
</dbReference>
<dbReference type="Proteomes" id="UP000192801">
    <property type="component" value="Unassembled WGS sequence"/>
</dbReference>
<comment type="domain">
    <text evidence="9">The last Arg residue of the ACP-binding site is essential for the weak association between ACP/AcpP and FabH.</text>
</comment>
<dbReference type="InterPro" id="IPR013747">
    <property type="entry name" value="ACP_syn_III_C"/>
</dbReference>
<dbReference type="EMBL" id="MVHS01000030">
    <property type="protein sequence ID" value="ORA69647.1"/>
    <property type="molecule type" value="Genomic_DNA"/>
</dbReference>
<dbReference type="STRING" id="444597.BST26_13030"/>
<feature type="active site" evidence="9">
    <location>
        <position position="258"/>
    </location>
</feature>
<gene>
    <name evidence="9" type="primary">fabH</name>
    <name evidence="10" type="ORF">BST26_13030</name>
</gene>
<comment type="catalytic activity">
    <reaction evidence="9">
        <text>malonyl-[ACP] + acetyl-CoA + H(+) = 3-oxobutanoyl-[ACP] + CO2 + CoA</text>
        <dbReference type="Rhea" id="RHEA:12080"/>
        <dbReference type="Rhea" id="RHEA-COMP:9623"/>
        <dbReference type="Rhea" id="RHEA-COMP:9625"/>
        <dbReference type="ChEBI" id="CHEBI:15378"/>
        <dbReference type="ChEBI" id="CHEBI:16526"/>
        <dbReference type="ChEBI" id="CHEBI:57287"/>
        <dbReference type="ChEBI" id="CHEBI:57288"/>
        <dbReference type="ChEBI" id="CHEBI:78449"/>
        <dbReference type="ChEBI" id="CHEBI:78450"/>
        <dbReference type="EC" id="2.3.1.180"/>
    </reaction>
</comment>
<evidence type="ECO:0000256" key="3">
    <source>
        <dbReference type="ARBA" id="ARBA00022516"/>
    </source>
</evidence>
<comment type="similarity">
    <text evidence="1 9">Belongs to the thiolase-like superfamily. FabH family.</text>
</comment>
<evidence type="ECO:0000256" key="1">
    <source>
        <dbReference type="ARBA" id="ARBA00008642"/>
    </source>
</evidence>
<dbReference type="NCBIfam" id="NF006829">
    <property type="entry name" value="PRK09352.1"/>
    <property type="match status" value="1"/>
</dbReference>
<dbReference type="SUPFAM" id="SSF53901">
    <property type="entry name" value="Thiolase-like"/>
    <property type="match status" value="1"/>
</dbReference>
<dbReference type="NCBIfam" id="TIGR00747">
    <property type="entry name" value="fabH"/>
    <property type="match status" value="1"/>
</dbReference>
<keyword evidence="7 9" id="KW-0275">Fatty acid biosynthesis</keyword>
<dbReference type="PANTHER" id="PTHR34069:SF2">
    <property type="entry name" value="BETA-KETOACYL-[ACYL-CARRIER-PROTEIN] SYNTHASE III"/>
    <property type="match status" value="1"/>
</dbReference>
<dbReference type="GO" id="GO:0006633">
    <property type="term" value="P:fatty acid biosynthetic process"/>
    <property type="evidence" value="ECO:0007669"/>
    <property type="project" value="UniProtKB-UniRule"/>
</dbReference>
<dbReference type="HAMAP" id="MF_01815">
    <property type="entry name" value="FabH"/>
    <property type="match status" value="1"/>
</dbReference>
<sequence length="337" mass="35015">MTLISTASGVPNVGLLSVGAYRPDRVVTNEEICRTLDSDDEWIFSRTGIRTRHFGAADETATSMAVEACRIALANAEVPGEQVDAVIVATSTNFRQTPPCAPQVATAVGAQATPAFDIAAGCAGFGYALGVAADMVRAGSARTLLVVGSEKLSDAIDLTDRGSAFIFGDGAAAVVVGPTAEQGVGPTVSGSDGSQSQAIVQDTSWIDYSLDPSMMRPYLRMDGKAVFRWAAFQMSDVGRRAMAAAGVTTDDLDVFIPHQANGRINELVANQLELRPDVVIANDIELTGNTSAASVPLAMEQLLACGAAKPGALALLLGYGAGLTYAAQVVRLPEHPR</sequence>
<dbReference type="OrthoDB" id="9815506at2"/>
<keyword evidence="3 9" id="KW-0444">Lipid biosynthesis</keyword>
<dbReference type="PANTHER" id="PTHR34069">
    <property type="entry name" value="3-OXOACYL-[ACYL-CARRIER-PROTEIN] SYNTHASE 3"/>
    <property type="match status" value="1"/>
</dbReference>
<dbReference type="UniPathway" id="UPA00094"/>
<evidence type="ECO:0000313" key="11">
    <source>
        <dbReference type="Proteomes" id="UP000192801"/>
    </source>
</evidence>
<dbReference type="InterPro" id="IPR013751">
    <property type="entry name" value="ACP_syn_III_N"/>
</dbReference>